<dbReference type="EMBL" id="FXSZ01000003">
    <property type="protein sequence ID" value="SMO52733.1"/>
    <property type="molecule type" value="Genomic_DNA"/>
</dbReference>
<name>A0A521BZZ2_9SPHI</name>
<protein>
    <recommendedName>
        <fullName evidence="3">SH3 domain-containing protein</fullName>
    </recommendedName>
</protein>
<dbReference type="AlphaFoldDB" id="A0A521BZZ2"/>
<evidence type="ECO:0008006" key="3">
    <source>
        <dbReference type="Google" id="ProtNLM"/>
    </source>
</evidence>
<evidence type="ECO:0000313" key="1">
    <source>
        <dbReference type="EMBL" id="SMO52733.1"/>
    </source>
</evidence>
<dbReference type="RefSeq" id="WP_142602361.1">
    <property type="nucleotide sequence ID" value="NZ_FXSZ01000003.1"/>
</dbReference>
<evidence type="ECO:0000313" key="2">
    <source>
        <dbReference type="Proteomes" id="UP000315971"/>
    </source>
</evidence>
<gene>
    <name evidence="1" type="ORF">SAMN06265350_10390</name>
</gene>
<keyword evidence="2" id="KW-1185">Reference proteome</keyword>
<reference evidence="1 2" key="1">
    <citation type="submission" date="2017-05" db="EMBL/GenBank/DDBJ databases">
        <authorList>
            <person name="Varghese N."/>
            <person name="Submissions S."/>
        </authorList>
    </citation>
    <scope>NUCLEOTIDE SEQUENCE [LARGE SCALE GENOMIC DNA]</scope>
    <source>
        <strain evidence="1 2">DSM 21342</strain>
    </source>
</reference>
<proteinExistence type="predicted"/>
<organism evidence="1 2">
    <name type="scientific">Solitalea koreensis</name>
    <dbReference type="NCBI Taxonomy" id="543615"/>
    <lineage>
        <taxon>Bacteria</taxon>
        <taxon>Pseudomonadati</taxon>
        <taxon>Bacteroidota</taxon>
        <taxon>Sphingobacteriia</taxon>
        <taxon>Sphingobacteriales</taxon>
        <taxon>Sphingobacteriaceae</taxon>
        <taxon>Solitalea</taxon>
    </lineage>
</organism>
<dbReference type="Proteomes" id="UP000315971">
    <property type="component" value="Unassembled WGS sequence"/>
</dbReference>
<dbReference type="OrthoDB" id="947521at2"/>
<accession>A0A521BZZ2</accession>
<sequence>MKIIPKLYIIASIVLFFSKCCFSQHKIRIGEKIIQPETVNSFDLCGSWKIIHKDYVAEEERSNFIKPLEYINKSIFSTRKSQGELGYGDYVSFTDSLYLPFSVGLPSLIVNPKYRKQIIKINPEDGDYDPRLGTQKLLSIDVLCPLYLDSETQIEFSILALSSDLICIIYDNTYVYLQRVIGSFTWHKDKSGFFYANIMGSNDFKIIIPSNKKTNNSLLEVLFVDPTKKNLKYAYVENFIASDCNNGKTNILFPPKNEMVSFDSCKIPTKNIKSNILRINGGTYNPLDKWQVKWRILENPLFKGLKKIYTPKSTIYSSINPPRPTKMYLIQGNEVEVLEEKGEWIRIRFYGKKTIEGWIKRTDVTK</sequence>